<keyword evidence="2" id="KW-1185">Reference proteome</keyword>
<evidence type="ECO:0000313" key="1">
    <source>
        <dbReference type="EMBL" id="KAF2297674.1"/>
    </source>
</evidence>
<dbReference type="PANTHER" id="PTHR13134:SF3">
    <property type="entry name" value="TRAFFICKING PROTEIN PARTICLE COMPLEX SUBUNIT 13"/>
    <property type="match status" value="1"/>
</dbReference>
<evidence type="ECO:0000313" key="2">
    <source>
        <dbReference type="Proteomes" id="UP000467840"/>
    </source>
</evidence>
<dbReference type="EMBL" id="JAAGAX010000011">
    <property type="protein sequence ID" value="KAF2297674.1"/>
    <property type="molecule type" value="Genomic_DNA"/>
</dbReference>
<protein>
    <submittedName>
        <fullName evidence="1">Uncharacterized protein</fullName>
    </submittedName>
</protein>
<gene>
    <name evidence="1" type="ORF">GH714_002162</name>
</gene>
<dbReference type="AlphaFoldDB" id="A0A6A6L9L8"/>
<dbReference type="PANTHER" id="PTHR13134">
    <property type="entry name" value="TRAFFICKING PROTEIN PARTICLE COMPLEX SUBUNIT 13"/>
    <property type="match status" value="1"/>
</dbReference>
<comment type="caution">
    <text evidence="1">The sequence shown here is derived from an EMBL/GenBank/DDBJ whole genome shotgun (WGS) entry which is preliminary data.</text>
</comment>
<accession>A0A6A6L9L8</accession>
<dbReference type="InterPro" id="IPR010378">
    <property type="entry name" value="TRAPPC13"/>
</dbReference>
<reference evidence="1 2" key="1">
    <citation type="journal article" date="2020" name="Mol. Plant">
        <title>The Chromosome-Based Rubber Tree Genome Provides New Insights into Spurge Genome Evolution and Rubber Biosynthesis.</title>
        <authorList>
            <person name="Liu J."/>
            <person name="Shi C."/>
            <person name="Shi C.C."/>
            <person name="Li W."/>
            <person name="Zhang Q.J."/>
            <person name="Zhang Y."/>
            <person name="Li K."/>
            <person name="Lu H.F."/>
            <person name="Shi C."/>
            <person name="Zhu S.T."/>
            <person name="Xiao Z.Y."/>
            <person name="Nan H."/>
            <person name="Yue Y."/>
            <person name="Zhu X.G."/>
            <person name="Wu Y."/>
            <person name="Hong X.N."/>
            <person name="Fan G.Y."/>
            <person name="Tong Y."/>
            <person name="Zhang D."/>
            <person name="Mao C.L."/>
            <person name="Liu Y.L."/>
            <person name="Hao S.J."/>
            <person name="Liu W.Q."/>
            <person name="Lv M.Q."/>
            <person name="Zhang H.B."/>
            <person name="Liu Y."/>
            <person name="Hu-Tang G.R."/>
            <person name="Wang J.P."/>
            <person name="Wang J.H."/>
            <person name="Sun Y.H."/>
            <person name="Ni S.B."/>
            <person name="Chen W.B."/>
            <person name="Zhang X.C."/>
            <person name="Jiao Y.N."/>
            <person name="Eichler E.E."/>
            <person name="Li G.H."/>
            <person name="Liu X."/>
            <person name="Gao L.Z."/>
        </authorList>
    </citation>
    <scope>NUCLEOTIDE SEQUENCE [LARGE SCALE GENOMIC DNA]</scope>
    <source>
        <strain evidence="2">cv. GT1</strain>
        <tissue evidence="1">Leaf</tissue>
    </source>
</reference>
<organism evidence="1 2">
    <name type="scientific">Hevea brasiliensis</name>
    <name type="common">Para rubber tree</name>
    <name type="synonym">Siphonia brasiliensis</name>
    <dbReference type="NCBI Taxonomy" id="3981"/>
    <lineage>
        <taxon>Eukaryota</taxon>
        <taxon>Viridiplantae</taxon>
        <taxon>Streptophyta</taxon>
        <taxon>Embryophyta</taxon>
        <taxon>Tracheophyta</taxon>
        <taxon>Spermatophyta</taxon>
        <taxon>Magnoliopsida</taxon>
        <taxon>eudicotyledons</taxon>
        <taxon>Gunneridae</taxon>
        <taxon>Pentapetalae</taxon>
        <taxon>rosids</taxon>
        <taxon>fabids</taxon>
        <taxon>Malpighiales</taxon>
        <taxon>Euphorbiaceae</taxon>
        <taxon>Crotonoideae</taxon>
        <taxon>Micrandreae</taxon>
        <taxon>Hevea</taxon>
    </lineage>
</organism>
<dbReference type="Proteomes" id="UP000467840">
    <property type="component" value="Chromosome 1"/>
</dbReference>
<proteinExistence type="predicted"/>
<name>A0A6A6L9L8_HEVBR</name>
<dbReference type="GO" id="GO:1990072">
    <property type="term" value="C:TRAPPIII protein complex"/>
    <property type="evidence" value="ECO:0007669"/>
    <property type="project" value="TreeGrafter"/>
</dbReference>
<sequence length="174" mass="19526">MRLCRPSFHVDAPVRLDPSDLIIGEDIFNDPIAASRLPPLIDAHATKLTDSSALPHSSSNTLPIHLASLAEIQTERQRILPLDTSKTPVESIRAGERYHFIVEHDVEELGAHTFLWTWIDFLVSTEQFGPRRTSPSIHRKVLMCGIVILADFDRLNSVLVRQLFILFQGVGILS</sequence>